<evidence type="ECO:0000259" key="6">
    <source>
        <dbReference type="Pfam" id="PF08281"/>
    </source>
</evidence>
<proteinExistence type="inferred from homology"/>
<feature type="domain" description="RNA polymerase sigma factor 70 region 4 type 2" evidence="6">
    <location>
        <begin position="122"/>
        <end position="167"/>
    </location>
</feature>
<keyword evidence="4" id="KW-0804">Transcription</keyword>
<dbReference type="RefSeq" id="WP_311682307.1">
    <property type="nucleotide sequence ID" value="NZ_JAVRHM010000004.1"/>
</dbReference>
<keyword evidence="2" id="KW-0805">Transcription regulation</keyword>
<dbReference type="NCBIfam" id="TIGR02937">
    <property type="entry name" value="sigma70-ECF"/>
    <property type="match status" value="1"/>
</dbReference>
<dbReference type="InterPro" id="IPR013249">
    <property type="entry name" value="RNA_pol_sigma70_r4_t2"/>
</dbReference>
<reference evidence="7 8" key="1">
    <citation type="submission" date="2023-09" db="EMBL/GenBank/DDBJ databases">
        <authorList>
            <person name="Rey-Velasco X."/>
        </authorList>
    </citation>
    <scope>NUCLEOTIDE SEQUENCE [LARGE SCALE GENOMIC DNA]</scope>
    <source>
        <strain evidence="7 8">F188</strain>
    </source>
</reference>
<accession>A0ABU3DZB7</accession>
<evidence type="ECO:0000256" key="3">
    <source>
        <dbReference type="ARBA" id="ARBA00023082"/>
    </source>
</evidence>
<dbReference type="Gene3D" id="1.10.10.10">
    <property type="entry name" value="Winged helix-like DNA-binding domain superfamily/Winged helix DNA-binding domain"/>
    <property type="match status" value="1"/>
</dbReference>
<keyword evidence="3" id="KW-0731">Sigma factor</keyword>
<dbReference type="EMBL" id="JAVRHM010000004">
    <property type="protein sequence ID" value="MDT0689090.1"/>
    <property type="molecule type" value="Genomic_DNA"/>
</dbReference>
<name>A0ABU3DZB7_9FLAO</name>
<dbReference type="Gene3D" id="1.10.1740.10">
    <property type="match status" value="1"/>
</dbReference>
<organism evidence="7 8">
    <name type="scientific">Autumnicola patrickiae</name>
    <dbReference type="NCBI Taxonomy" id="3075591"/>
    <lineage>
        <taxon>Bacteria</taxon>
        <taxon>Pseudomonadati</taxon>
        <taxon>Bacteroidota</taxon>
        <taxon>Flavobacteriia</taxon>
        <taxon>Flavobacteriales</taxon>
        <taxon>Flavobacteriaceae</taxon>
        <taxon>Autumnicola</taxon>
    </lineage>
</organism>
<evidence type="ECO:0000313" key="8">
    <source>
        <dbReference type="Proteomes" id="UP001261624"/>
    </source>
</evidence>
<evidence type="ECO:0000256" key="1">
    <source>
        <dbReference type="ARBA" id="ARBA00010641"/>
    </source>
</evidence>
<comment type="similarity">
    <text evidence="1">Belongs to the sigma-70 factor family. ECF subfamily.</text>
</comment>
<comment type="caution">
    <text evidence="7">The sequence shown here is derived from an EMBL/GenBank/DDBJ whole genome shotgun (WGS) entry which is preliminary data.</text>
</comment>
<gene>
    <name evidence="7" type="ORF">RM549_04795</name>
</gene>
<dbReference type="SUPFAM" id="SSF88659">
    <property type="entry name" value="Sigma3 and sigma4 domains of RNA polymerase sigma factors"/>
    <property type="match status" value="1"/>
</dbReference>
<evidence type="ECO:0000259" key="5">
    <source>
        <dbReference type="Pfam" id="PF04542"/>
    </source>
</evidence>
<keyword evidence="8" id="KW-1185">Reference proteome</keyword>
<feature type="domain" description="RNA polymerase sigma-70 region 2" evidence="5">
    <location>
        <begin position="24"/>
        <end position="91"/>
    </location>
</feature>
<dbReference type="Proteomes" id="UP001261624">
    <property type="component" value="Unassembled WGS sequence"/>
</dbReference>
<dbReference type="InterPro" id="IPR013325">
    <property type="entry name" value="RNA_pol_sigma_r2"/>
</dbReference>
<dbReference type="InterPro" id="IPR036388">
    <property type="entry name" value="WH-like_DNA-bd_sf"/>
</dbReference>
<evidence type="ECO:0000313" key="7">
    <source>
        <dbReference type="EMBL" id="MDT0689090.1"/>
    </source>
</evidence>
<dbReference type="PANTHER" id="PTHR43133:SF46">
    <property type="entry name" value="RNA POLYMERASE SIGMA-70 FACTOR ECF SUBFAMILY"/>
    <property type="match status" value="1"/>
</dbReference>
<evidence type="ECO:0000256" key="4">
    <source>
        <dbReference type="ARBA" id="ARBA00023163"/>
    </source>
</evidence>
<evidence type="ECO:0000256" key="2">
    <source>
        <dbReference type="ARBA" id="ARBA00023015"/>
    </source>
</evidence>
<dbReference type="InterPro" id="IPR039425">
    <property type="entry name" value="RNA_pol_sigma-70-like"/>
</dbReference>
<dbReference type="PANTHER" id="PTHR43133">
    <property type="entry name" value="RNA POLYMERASE ECF-TYPE SIGMA FACTO"/>
    <property type="match status" value="1"/>
</dbReference>
<dbReference type="Pfam" id="PF04542">
    <property type="entry name" value="Sigma70_r2"/>
    <property type="match status" value="1"/>
</dbReference>
<protein>
    <submittedName>
        <fullName evidence="7">Sigma-70 family RNA polymerase sigma factor</fullName>
    </submittedName>
</protein>
<dbReference type="SUPFAM" id="SSF88946">
    <property type="entry name" value="Sigma2 domain of RNA polymerase sigma factors"/>
    <property type="match status" value="1"/>
</dbReference>
<dbReference type="Pfam" id="PF08281">
    <property type="entry name" value="Sigma70_r4_2"/>
    <property type="match status" value="1"/>
</dbReference>
<dbReference type="InterPro" id="IPR007627">
    <property type="entry name" value="RNA_pol_sigma70_r2"/>
</dbReference>
<dbReference type="InterPro" id="IPR013324">
    <property type="entry name" value="RNA_pol_sigma_r3/r4-like"/>
</dbReference>
<dbReference type="InterPro" id="IPR014284">
    <property type="entry name" value="RNA_pol_sigma-70_dom"/>
</dbReference>
<sequence length="178" mass="21686">MKNQDTYFLVKSLKKGDLKSFEKLYRMYYSKLHGFSNKFYSPTLQADDFVQQTFLKVWDEREHLKEDVLFDKQLYVICRNLILNNLKREKKMVSNQDFHLNSYEVIEENEEIFLKEELDKLNTGIEKLPKKRREIFLLHKRENLTYEEIAQYLFISTKTIANHIYLASNFLKEEFKKF</sequence>